<evidence type="ECO:0008006" key="3">
    <source>
        <dbReference type="Google" id="ProtNLM"/>
    </source>
</evidence>
<dbReference type="AlphaFoldDB" id="A0A2M8Q919"/>
<comment type="caution">
    <text evidence="1">The sequence shown here is derived from an EMBL/GenBank/DDBJ whole genome shotgun (WGS) entry which is preliminary data.</text>
</comment>
<evidence type="ECO:0000313" key="1">
    <source>
        <dbReference type="EMBL" id="PJF46299.1"/>
    </source>
</evidence>
<gene>
    <name evidence="1" type="ORF">CUN48_14495</name>
</gene>
<protein>
    <recommendedName>
        <fullName evidence="3">Penicillin-binding protein</fullName>
    </recommendedName>
</protein>
<name>A0A2M8Q919_9CHLR</name>
<dbReference type="EMBL" id="PGTN01000308">
    <property type="protein sequence ID" value="PJF46299.1"/>
    <property type="molecule type" value="Genomic_DNA"/>
</dbReference>
<proteinExistence type="predicted"/>
<accession>A0A2M8Q919</accession>
<evidence type="ECO:0000313" key="2">
    <source>
        <dbReference type="Proteomes" id="UP000230790"/>
    </source>
</evidence>
<dbReference type="Proteomes" id="UP000230790">
    <property type="component" value="Unassembled WGS sequence"/>
</dbReference>
<feature type="non-terminal residue" evidence="1">
    <location>
        <position position="85"/>
    </location>
</feature>
<reference evidence="1 2" key="1">
    <citation type="submission" date="2017-11" db="EMBL/GenBank/DDBJ databases">
        <title>Evolution of Phototrophy in the Chloroflexi Phylum Driven by Horizontal Gene Transfer.</title>
        <authorList>
            <person name="Ward L.M."/>
            <person name="Hemp J."/>
            <person name="Shih P.M."/>
            <person name="Mcglynn S.E."/>
            <person name="Fischer W."/>
        </authorList>
    </citation>
    <scope>NUCLEOTIDE SEQUENCE [LARGE SCALE GENOMIC DNA]</scope>
    <source>
        <strain evidence="1">JP3_7</strain>
    </source>
</reference>
<organism evidence="1 2">
    <name type="scientific">Candidatus Thermofonsia Clade 3 bacterium</name>
    <dbReference type="NCBI Taxonomy" id="2364212"/>
    <lineage>
        <taxon>Bacteria</taxon>
        <taxon>Bacillati</taxon>
        <taxon>Chloroflexota</taxon>
        <taxon>Candidatus Thermofontia</taxon>
        <taxon>Candidatus Thermofonsia Clade 3</taxon>
    </lineage>
</organism>
<sequence length="85" mass="9229">MGVVSFVLLAALTLGGLLIGYALMARDLPSPAELRQRASAFQSTRIYDREGNLLNETFDPNAGRRVEVPLHAISPYVIQATIATE</sequence>